<feature type="transmembrane region" description="Helical" evidence="5">
    <location>
        <begin position="200"/>
        <end position="224"/>
    </location>
</feature>
<dbReference type="VEuPathDB" id="FungiDB:sscle_07g056620"/>
<evidence type="ECO:0000313" key="7">
    <source>
        <dbReference type="EMBL" id="APA10892.1"/>
    </source>
</evidence>
<feature type="transmembrane region" description="Helical" evidence="5">
    <location>
        <begin position="358"/>
        <end position="376"/>
    </location>
</feature>
<dbReference type="Proteomes" id="UP000177798">
    <property type="component" value="Chromosome 7"/>
</dbReference>
<feature type="transmembrane region" description="Helical" evidence="5">
    <location>
        <begin position="84"/>
        <end position="104"/>
    </location>
</feature>
<dbReference type="GO" id="GO:0022857">
    <property type="term" value="F:transmembrane transporter activity"/>
    <property type="evidence" value="ECO:0007669"/>
    <property type="project" value="InterPro"/>
</dbReference>
<feature type="transmembrane region" description="Helical" evidence="5">
    <location>
        <begin position="244"/>
        <end position="263"/>
    </location>
</feature>
<feature type="transmembrane region" description="Helical" evidence="5">
    <location>
        <begin position="44"/>
        <end position="72"/>
    </location>
</feature>
<feature type="transmembrane region" description="Helical" evidence="5">
    <location>
        <begin position="419"/>
        <end position="440"/>
    </location>
</feature>
<dbReference type="OrthoDB" id="440553at2759"/>
<dbReference type="PANTHER" id="PTHR23501:SF43">
    <property type="entry name" value="MULTIDRUG TRANSPORTER, PUTATIVE (AFU_ORTHOLOGUE AFUA_6G03040)-RELATED"/>
    <property type="match status" value="1"/>
</dbReference>
<dbReference type="Pfam" id="PF07690">
    <property type="entry name" value="MFS_1"/>
    <property type="match status" value="1"/>
</dbReference>
<name>A0A1D9Q7V9_SCLS1</name>
<feature type="transmembrane region" description="Helical" evidence="5">
    <location>
        <begin position="319"/>
        <end position="338"/>
    </location>
</feature>
<feature type="domain" description="Major facilitator superfamily (MFS) profile" evidence="6">
    <location>
        <begin position="47"/>
        <end position="539"/>
    </location>
</feature>
<dbReference type="InterPro" id="IPR036259">
    <property type="entry name" value="MFS_trans_sf"/>
</dbReference>
<dbReference type="Gene3D" id="1.20.1720.10">
    <property type="entry name" value="Multidrug resistance protein D"/>
    <property type="match status" value="1"/>
</dbReference>
<dbReference type="InterPro" id="IPR011701">
    <property type="entry name" value="MFS"/>
</dbReference>
<feature type="transmembrane region" description="Helical" evidence="5">
    <location>
        <begin position="170"/>
        <end position="188"/>
    </location>
</feature>
<proteinExistence type="predicted"/>
<dbReference type="Gene3D" id="1.20.1250.20">
    <property type="entry name" value="MFS general substrate transporter like domains"/>
    <property type="match status" value="1"/>
</dbReference>
<organism evidence="7 8">
    <name type="scientific">Sclerotinia sclerotiorum (strain ATCC 18683 / 1980 / Ss-1)</name>
    <name type="common">White mold</name>
    <name type="synonym">Whetzelinia sclerotiorum</name>
    <dbReference type="NCBI Taxonomy" id="665079"/>
    <lineage>
        <taxon>Eukaryota</taxon>
        <taxon>Fungi</taxon>
        <taxon>Dikarya</taxon>
        <taxon>Ascomycota</taxon>
        <taxon>Pezizomycotina</taxon>
        <taxon>Leotiomycetes</taxon>
        <taxon>Helotiales</taxon>
        <taxon>Sclerotiniaceae</taxon>
        <taxon>Sclerotinia</taxon>
    </lineage>
</organism>
<evidence type="ECO:0000256" key="1">
    <source>
        <dbReference type="ARBA" id="ARBA00004141"/>
    </source>
</evidence>
<feature type="transmembrane region" description="Helical" evidence="5">
    <location>
        <begin position="275"/>
        <end position="298"/>
    </location>
</feature>
<gene>
    <name evidence="7" type="ORF">sscle_07g056620</name>
</gene>
<dbReference type="InterPro" id="IPR020846">
    <property type="entry name" value="MFS_dom"/>
</dbReference>
<keyword evidence="2 5" id="KW-0812">Transmembrane</keyword>
<protein>
    <recommendedName>
        <fullName evidence="6">Major facilitator superfamily (MFS) profile domain-containing protein</fullName>
    </recommendedName>
</protein>
<accession>A0A1D9Q7V9</accession>
<dbReference type="EMBL" id="CP017820">
    <property type="protein sequence ID" value="APA10892.1"/>
    <property type="molecule type" value="Genomic_DNA"/>
</dbReference>
<feature type="transmembrane region" description="Helical" evidence="5">
    <location>
        <begin position="111"/>
        <end position="131"/>
    </location>
</feature>
<evidence type="ECO:0000259" key="6">
    <source>
        <dbReference type="PROSITE" id="PS50850"/>
    </source>
</evidence>
<dbReference type="GO" id="GO:0016020">
    <property type="term" value="C:membrane"/>
    <property type="evidence" value="ECO:0007669"/>
    <property type="project" value="UniProtKB-SubCell"/>
</dbReference>
<feature type="transmembrane region" description="Helical" evidence="5">
    <location>
        <begin position="385"/>
        <end position="407"/>
    </location>
</feature>
<reference evidence="8" key="1">
    <citation type="journal article" date="2017" name="Genome Biol. Evol.">
        <title>The complete genome sequence of the phytopathogenic fungus Sclerotinia sclerotiorum reveals insights into the genome architecture of broad host range pathogens.</title>
        <authorList>
            <person name="Derbyshire M."/>
            <person name="Denton-Giles M."/>
            <person name="Hegedus D."/>
            <person name="Seifbarghy S."/>
            <person name="Rollins J."/>
            <person name="van Kan J."/>
            <person name="Seidl M.F."/>
            <person name="Faino L."/>
            <person name="Mbengue M."/>
            <person name="Navaud O."/>
            <person name="Raffaele S."/>
            <person name="Hammond-Kosack K."/>
            <person name="Heard S."/>
            <person name="Oliver R."/>
        </authorList>
    </citation>
    <scope>NUCLEOTIDE SEQUENCE [LARGE SCALE GENOMIC DNA]</scope>
    <source>
        <strain evidence="8">ATCC 18683 / 1980 / Ss-1</strain>
    </source>
</reference>
<evidence type="ECO:0000313" key="8">
    <source>
        <dbReference type="Proteomes" id="UP000177798"/>
    </source>
</evidence>
<feature type="transmembrane region" description="Helical" evidence="5">
    <location>
        <begin position="137"/>
        <end position="158"/>
    </location>
</feature>
<dbReference type="PANTHER" id="PTHR23501">
    <property type="entry name" value="MAJOR FACILITATOR SUPERFAMILY"/>
    <property type="match status" value="1"/>
</dbReference>
<dbReference type="SUPFAM" id="SSF103473">
    <property type="entry name" value="MFS general substrate transporter"/>
    <property type="match status" value="1"/>
</dbReference>
<evidence type="ECO:0000256" key="5">
    <source>
        <dbReference type="SAM" id="Phobius"/>
    </source>
</evidence>
<sequence>MPSLLEDSPGGEMSEWPATETLELARADQEAQAFESSYLTGWRFYGTIVGLYLGLFLATMEVSIVSTALVAITSDLGDFGQSTWVITSYLLTYTGFLVVWAQFSDVLGRKLFVALAVIMFTAFSGGCAGAQTSTQLIILRAFQGIGGAGMYNMAMVILAEAVPPSEFPKYVSLVAAITAIAFAVGPLIGGALTSHATWRWVFWINLPLGLLTFLTDIFAIPNSFPHHKHTLKRSKLTFVSFQKLDVLGALLFLGSSICFVAALQEGSVAFPWRSAVVIALLVVSGISLISFTLWERFLTIHNKTSVPVLSWNLATRRSIGLFMVSFLTGAPFTCATIQIPQRYQTVNGLSPYDAGVRLLAFIVMAPVGAVIGAGLADKFKIKPTYALIGGAVFQLIGAICFVTMPYSSDIKSSQYGFQVIFGIGSGMSNAIATTSVPFIVQRKDIPAALGANTQFRYLGGAIGLGLITSVFNSNLRPRLATILDPEQLYAILQSAEIIKTLSEEQKGLVLEAFAHGFTLQWKVILALISAQVPAAIMMW</sequence>
<evidence type="ECO:0000256" key="2">
    <source>
        <dbReference type="ARBA" id="ARBA00022692"/>
    </source>
</evidence>
<evidence type="ECO:0000256" key="3">
    <source>
        <dbReference type="ARBA" id="ARBA00022989"/>
    </source>
</evidence>
<evidence type="ECO:0000256" key="4">
    <source>
        <dbReference type="ARBA" id="ARBA00023136"/>
    </source>
</evidence>
<dbReference type="PRINTS" id="PR01036">
    <property type="entry name" value="TCRTETB"/>
</dbReference>
<keyword evidence="4 5" id="KW-0472">Membrane</keyword>
<dbReference type="PROSITE" id="PS50850">
    <property type="entry name" value="MFS"/>
    <property type="match status" value="1"/>
</dbReference>
<comment type="subcellular location">
    <subcellularLocation>
        <location evidence="1">Membrane</location>
        <topology evidence="1">Multi-pass membrane protein</topology>
    </subcellularLocation>
</comment>
<dbReference type="AlphaFoldDB" id="A0A1D9Q7V9"/>
<keyword evidence="3 5" id="KW-1133">Transmembrane helix</keyword>